<protein>
    <recommendedName>
        <fullName evidence="2">Antitoxin</fullName>
    </recommendedName>
</protein>
<dbReference type="NCBIfam" id="TIGR01552">
    <property type="entry name" value="phd_fam"/>
    <property type="match status" value="1"/>
</dbReference>
<dbReference type="EMBL" id="AP024563">
    <property type="protein sequence ID" value="BCU07981.1"/>
    <property type="molecule type" value="Genomic_DNA"/>
</dbReference>
<dbReference type="RefSeq" id="WP_213379024.1">
    <property type="nucleotide sequence ID" value="NZ_AP024563.1"/>
</dbReference>
<dbReference type="InterPro" id="IPR036165">
    <property type="entry name" value="YefM-like_sf"/>
</dbReference>
<dbReference type="InterPro" id="IPR051416">
    <property type="entry name" value="phD-YefM_TA_antitoxins"/>
</dbReference>
<dbReference type="SUPFAM" id="SSF143120">
    <property type="entry name" value="YefM-like"/>
    <property type="match status" value="1"/>
</dbReference>
<dbReference type="Pfam" id="PF02604">
    <property type="entry name" value="PhdYeFM_antitox"/>
    <property type="match status" value="1"/>
</dbReference>
<organism evidence="3 4">
    <name type="scientific">Allochromatium tepidum</name>
    <dbReference type="NCBI Taxonomy" id="553982"/>
    <lineage>
        <taxon>Bacteria</taxon>
        <taxon>Pseudomonadati</taxon>
        <taxon>Pseudomonadota</taxon>
        <taxon>Gammaproteobacteria</taxon>
        <taxon>Chromatiales</taxon>
        <taxon>Chromatiaceae</taxon>
        <taxon>Allochromatium</taxon>
    </lineage>
</organism>
<sequence>MKTITAGDANRHFSSMLREVASGEVVTVLSRGKPVATISPARSDGRERDSAKCHLLERLRQQKASGERNWTRDELYEG</sequence>
<comment type="function">
    <text evidence="2">Antitoxin component of a type II toxin-antitoxin (TA) system.</text>
</comment>
<keyword evidence="4" id="KW-1185">Reference proteome</keyword>
<gene>
    <name evidence="3" type="ORF">Atep_26580</name>
</gene>
<evidence type="ECO:0000256" key="1">
    <source>
        <dbReference type="ARBA" id="ARBA00009981"/>
    </source>
</evidence>
<dbReference type="Proteomes" id="UP000680679">
    <property type="component" value="Chromosome"/>
</dbReference>
<proteinExistence type="inferred from homology"/>
<dbReference type="InterPro" id="IPR006442">
    <property type="entry name" value="Antitoxin_Phd/YefM"/>
</dbReference>
<evidence type="ECO:0000313" key="4">
    <source>
        <dbReference type="Proteomes" id="UP000680679"/>
    </source>
</evidence>
<name>A0ABN6GJ51_9GAMM</name>
<evidence type="ECO:0000256" key="2">
    <source>
        <dbReference type="RuleBase" id="RU362080"/>
    </source>
</evidence>
<reference evidence="3 4" key="1">
    <citation type="submission" date="2021-04" db="EMBL/GenBank/DDBJ databases">
        <title>Complete genome sequencing of Allochromatium tepidum strain NZ.</title>
        <authorList>
            <person name="Tsukatani Y."/>
            <person name="Mori H."/>
        </authorList>
    </citation>
    <scope>NUCLEOTIDE SEQUENCE [LARGE SCALE GENOMIC DNA]</scope>
    <source>
        <strain evidence="3 4">NZ</strain>
    </source>
</reference>
<accession>A0ABN6GJ51</accession>
<dbReference type="PANTHER" id="PTHR35377">
    <property type="entry name" value="ANTITOXIN VAPB49-RELATED-RELATED"/>
    <property type="match status" value="1"/>
</dbReference>
<dbReference type="Gene3D" id="3.40.1620.10">
    <property type="entry name" value="YefM-like domain"/>
    <property type="match status" value="1"/>
</dbReference>
<evidence type="ECO:0000313" key="3">
    <source>
        <dbReference type="EMBL" id="BCU07981.1"/>
    </source>
</evidence>
<dbReference type="PANTHER" id="PTHR35377:SF8">
    <property type="entry name" value="ANTITOXIN VAPB22"/>
    <property type="match status" value="1"/>
</dbReference>
<comment type="similarity">
    <text evidence="1 2">Belongs to the phD/YefM antitoxin family.</text>
</comment>